<evidence type="ECO:0000259" key="1">
    <source>
        <dbReference type="Pfam" id="PF00534"/>
    </source>
</evidence>
<evidence type="ECO:0000313" key="3">
    <source>
        <dbReference type="EMBL" id="OGH78499.1"/>
    </source>
</evidence>
<dbReference type="Pfam" id="PF13439">
    <property type="entry name" value="Glyco_transf_4"/>
    <property type="match status" value="1"/>
</dbReference>
<accession>A0A1F6N3K7</accession>
<proteinExistence type="predicted"/>
<comment type="caution">
    <text evidence="3">The sequence shown here is derived from an EMBL/GenBank/DDBJ whole genome shotgun (WGS) entry which is preliminary data.</text>
</comment>
<dbReference type="InterPro" id="IPR028098">
    <property type="entry name" value="Glyco_trans_4-like_N"/>
</dbReference>
<feature type="domain" description="Glycosyltransferase subfamily 4-like N-terminal" evidence="2">
    <location>
        <begin position="55"/>
        <end position="168"/>
    </location>
</feature>
<sequence>MRTLMLSLDQEILNPDSRVAARMRSYGQNKTIDIIIPSVKNNTVNLSPTVTAYGSGGTKWQQFFYLLKRGSGLLQLNNYEIITAQDPFLVGFAGMLLKQKKQIFEIQIHGDFFGGSYYRNSGLKNWLYYYLARWLVIPYADQIRVVGERVKQSIIKLGIREEKISVQPIVVPVKEIQEYIPKQNAHDLFPEFNKIFLCLGRLDTVKNVGWLIAVFNDYVHNNHVPVLLLIAGDGSERNQLEIQVKNLDAKNYIRFLGALKNPLDYLKTVDCLLFPSLSEGYGLVAMEAAAAGTKIIMNDVGVANYELKASERVTIVAVNDWVEFMTALKNI</sequence>
<gene>
    <name evidence="3" type="ORF">A2983_03210</name>
</gene>
<evidence type="ECO:0000259" key="2">
    <source>
        <dbReference type="Pfam" id="PF13439"/>
    </source>
</evidence>
<dbReference type="Pfam" id="PF00534">
    <property type="entry name" value="Glycos_transf_1"/>
    <property type="match status" value="1"/>
</dbReference>
<reference evidence="3 4" key="1">
    <citation type="journal article" date="2016" name="Nat. Commun.">
        <title>Thousands of microbial genomes shed light on interconnected biogeochemical processes in an aquifer system.</title>
        <authorList>
            <person name="Anantharaman K."/>
            <person name="Brown C.T."/>
            <person name="Hug L.A."/>
            <person name="Sharon I."/>
            <person name="Castelle C.J."/>
            <person name="Probst A.J."/>
            <person name="Thomas B.C."/>
            <person name="Singh A."/>
            <person name="Wilkins M.J."/>
            <person name="Karaoz U."/>
            <person name="Brodie E.L."/>
            <person name="Williams K.H."/>
            <person name="Hubbard S.S."/>
            <person name="Banfield J.F."/>
        </authorList>
    </citation>
    <scope>NUCLEOTIDE SEQUENCE [LARGE SCALE GENOMIC DNA]</scope>
</reference>
<name>A0A1F6N3K7_9BACT</name>
<dbReference type="GO" id="GO:0016757">
    <property type="term" value="F:glycosyltransferase activity"/>
    <property type="evidence" value="ECO:0007669"/>
    <property type="project" value="InterPro"/>
</dbReference>
<feature type="domain" description="Glycosyl transferase family 1" evidence="1">
    <location>
        <begin position="188"/>
        <end position="328"/>
    </location>
</feature>
<dbReference type="Gene3D" id="3.40.50.2000">
    <property type="entry name" value="Glycogen Phosphorylase B"/>
    <property type="match status" value="2"/>
</dbReference>
<evidence type="ECO:0008006" key="5">
    <source>
        <dbReference type="Google" id="ProtNLM"/>
    </source>
</evidence>
<dbReference type="AlphaFoldDB" id="A0A1F6N3K7"/>
<dbReference type="CDD" id="cd03801">
    <property type="entry name" value="GT4_PimA-like"/>
    <property type="match status" value="1"/>
</dbReference>
<organism evidence="3 4">
    <name type="scientific">Candidatus Magasanikbacteria bacterium RIFCSPLOWO2_01_FULL_40_15</name>
    <dbReference type="NCBI Taxonomy" id="1798686"/>
    <lineage>
        <taxon>Bacteria</taxon>
        <taxon>Candidatus Magasanikiibacteriota</taxon>
    </lineage>
</organism>
<dbReference type="Proteomes" id="UP000177040">
    <property type="component" value="Unassembled WGS sequence"/>
</dbReference>
<dbReference type="SUPFAM" id="SSF53756">
    <property type="entry name" value="UDP-Glycosyltransferase/glycogen phosphorylase"/>
    <property type="match status" value="1"/>
</dbReference>
<dbReference type="EMBL" id="MFQH01000009">
    <property type="protein sequence ID" value="OGH78499.1"/>
    <property type="molecule type" value="Genomic_DNA"/>
</dbReference>
<evidence type="ECO:0000313" key="4">
    <source>
        <dbReference type="Proteomes" id="UP000177040"/>
    </source>
</evidence>
<dbReference type="PANTHER" id="PTHR12526">
    <property type="entry name" value="GLYCOSYLTRANSFERASE"/>
    <property type="match status" value="1"/>
</dbReference>
<protein>
    <recommendedName>
        <fullName evidence="5">Glycosyl transferase family 1 domain-containing protein</fullName>
    </recommendedName>
</protein>
<dbReference type="InterPro" id="IPR001296">
    <property type="entry name" value="Glyco_trans_1"/>
</dbReference>